<evidence type="ECO:0000259" key="2">
    <source>
        <dbReference type="Pfam" id="PF05569"/>
    </source>
</evidence>
<evidence type="ECO:0000313" key="3">
    <source>
        <dbReference type="EMBL" id="QDU12093.1"/>
    </source>
</evidence>
<feature type="transmembrane region" description="Helical" evidence="1">
    <location>
        <begin position="208"/>
        <end position="229"/>
    </location>
</feature>
<evidence type="ECO:0000256" key="1">
    <source>
        <dbReference type="SAM" id="Phobius"/>
    </source>
</evidence>
<dbReference type="SMART" id="SM00567">
    <property type="entry name" value="EZ_HEAT"/>
    <property type="match status" value="9"/>
</dbReference>
<keyword evidence="4" id="KW-1185">Reference proteome</keyword>
<feature type="domain" description="Peptidase M56" evidence="2">
    <location>
        <begin position="21"/>
        <end position="326"/>
    </location>
</feature>
<dbReference type="SUPFAM" id="SSF48371">
    <property type="entry name" value="ARM repeat"/>
    <property type="match status" value="1"/>
</dbReference>
<dbReference type="Gene3D" id="3.30.2010.10">
    <property type="entry name" value="Metalloproteases ('zincins'), catalytic domain"/>
    <property type="match status" value="1"/>
</dbReference>
<feature type="transmembrane region" description="Helical" evidence="1">
    <location>
        <begin position="133"/>
        <end position="153"/>
    </location>
</feature>
<dbReference type="EMBL" id="CP037422">
    <property type="protein sequence ID" value="QDU12093.1"/>
    <property type="molecule type" value="Genomic_DNA"/>
</dbReference>
<keyword evidence="1" id="KW-0472">Membrane</keyword>
<feature type="transmembrane region" description="Helical" evidence="1">
    <location>
        <begin position="43"/>
        <end position="66"/>
    </location>
</feature>
<dbReference type="InterPro" id="IPR052173">
    <property type="entry name" value="Beta-lactam_resp_regulator"/>
</dbReference>
<dbReference type="Pfam" id="PF13646">
    <property type="entry name" value="HEAT_2"/>
    <property type="match status" value="3"/>
</dbReference>
<proteinExistence type="predicted"/>
<dbReference type="OrthoDB" id="283983at2"/>
<dbReference type="PANTHER" id="PTHR34978:SF3">
    <property type="entry name" value="SLR0241 PROTEIN"/>
    <property type="match status" value="1"/>
</dbReference>
<dbReference type="PANTHER" id="PTHR34978">
    <property type="entry name" value="POSSIBLE SENSOR-TRANSDUCER PROTEIN BLAR"/>
    <property type="match status" value="1"/>
</dbReference>
<dbReference type="Gene3D" id="1.25.10.10">
    <property type="entry name" value="Leucine-rich Repeat Variant"/>
    <property type="match status" value="3"/>
</dbReference>
<dbReference type="CDD" id="cd07341">
    <property type="entry name" value="M56_BlaR1_MecR1_like"/>
    <property type="match status" value="1"/>
</dbReference>
<evidence type="ECO:0000313" key="4">
    <source>
        <dbReference type="Proteomes" id="UP000318384"/>
    </source>
</evidence>
<dbReference type="RefSeq" id="WP_145180033.1">
    <property type="nucleotide sequence ID" value="NZ_CP037422.1"/>
</dbReference>
<dbReference type="Proteomes" id="UP000318384">
    <property type="component" value="Chromosome"/>
</dbReference>
<dbReference type="InterPro" id="IPR016024">
    <property type="entry name" value="ARM-type_fold"/>
</dbReference>
<dbReference type="InterPro" id="IPR011989">
    <property type="entry name" value="ARM-like"/>
</dbReference>
<organism evidence="3 4">
    <name type="scientific">Gimesia aquarii</name>
    <dbReference type="NCBI Taxonomy" id="2527964"/>
    <lineage>
        <taxon>Bacteria</taxon>
        <taxon>Pseudomonadati</taxon>
        <taxon>Planctomycetota</taxon>
        <taxon>Planctomycetia</taxon>
        <taxon>Planctomycetales</taxon>
        <taxon>Planctomycetaceae</taxon>
        <taxon>Gimesia</taxon>
    </lineage>
</organism>
<dbReference type="Pfam" id="PF05569">
    <property type="entry name" value="Peptidase_M56"/>
    <property type="match status" value="1"/>
</dbReference>
<dbReference type="InterPro" id="IPR004155">
    <property type="entry name" value="PBS_lyase_HEAT"/>
</dbReference>
<keyword evidence="1" id="KW-0812">Transmembrane</keyword>
<gene>
    <name evidence="3" type="primary">blaR1_9</name>
    <name evidence="3" type="ORF">V202x_55180</name>
</gene>
<dbReference type="InterPro" id="IPR008756">
    <property type="entry name" value="Peptidase_M56"/>
</dbReference>
<feature type="transmembrane region" description="Helical" evidence="1">
    <location>
        <begin position="241"/>
        <end position="262"/>
    </location>
</feature>
<feature type="transmembrane region" description="Helical" evidence="1">
    <location>
        <begin position="18"/>
        <end position="36"/>
    </location>
</feature>
<accession>A0A517X3N4</accession>
<protein>
    <submittedName>
        <fullName evidence="3">Regulatory protein BlaR1</fullName>
    </submittedName>
</protein>
<keyword evidence="1" id="KW-1133">Transmembrane helix</keyword>
<sequence>MIEHVLAVRLVQTLVHSLWIGALATVIAWSVCRFFVQTSNIRYAVWLTALLVLVTSLPATFCLLPGRADSGSNTVSLTEQRSHTINAVLPTPEVEDRLPVPEYRSESILAPTNAIERPPAELSVGMKITWAEWLIAGWLSGMIVMCGRLIVLLNRGRTLRRLSSTIDDPRVLQIYHQTTERLQLSMIPAIAWSSEIMVPAVVGFARPMILLPLTMTTGLTSAQLTAILLHELMHLKRRDPLVNLIQLITELVCFYNPAIWVISRNIRAEREYCCDDAVLQLNEVDAVDYANALVLAAEHVQHTKSVPPTILGAALKRVSGLKKRIDRIFGRSTTPQPLLAGNPLIAVSVVVIAIAGLVATGDTAPTESEKSKPAASESERSRLLRLLNDSDPFIRRTALNALREQAESTLVPNLIKMLKDSDGPTRTTAAYMLGDLQDDSAVQPLIDALRNTKDRFEISAIIHSLAMIKDERAIEPVAKALREHPELSAHSIREVARFDNVRIRDALFSQLPPEGVSGFNLVYVLANMNERRLIPRLLKLLENPNEKHTRTIQVLGQLKATEAVEPLLKLITTTTNRDRFSDVPNLVSAISALSAIGEERAVEPLRNLLQHEQNEKILTSLCRALAEFGEQRALPQIEKLRTYEDRRLREAAEKALYDIKLGANHARHKSGASKGLAVARESLGKTNEKLVLAAIRYVALHAEDQRAILLRPLAQHKNDVICKATVTALLNDESDAATETLAESLTTNYADHTAAVLALAERGDKRAFPMLVEMTQDSNKYTQRAAAEHLHYFGRKANPALCRLLKSSDPGTRRAAISSLYKVADESALDALLAYLAIEEKDRAVDRAIIALGRINHPRSIAYLKSILDDPLQRHTRSATRSLIRLGWKPDTKEERIRYLIASGKSQDEFVPRTKMIDGHTSGKFHLNVPIQTQLTAGTPEYPHIVSIGSVEIRKDANKLTATLRGGINSWPAATFRLGLRLFDKDDVLIAKAHSDVSSPGFIISRISRSSLQPVRLDFGSQDTKRIDHFELSFNEVPRKLPANTIITPPVELGFASDQTLSLNLSAKRGDHTIINCDSLIFTKQEPDSDDHPLFSGKVSFKNAGGLNADWRMWIIAFDSENKVIGRGSHKLTTKLSEDTKSKQETFNVPLRIWDDVSAIKKLRAGILLTEVRTGVKGNRVTESVTHSIPKSAKPLILDDGTAESRRSIAASGHAVRFDRPTSRRYLEAVQIFAARYGTPKPPKADFYVYVLDEKQKLIAELTFPYSTIERGDLKWYTLRTPSIELPDDFHIALAFNPHRTKGVYLGLDDSPSKTSSFTGLPNDGFIALDKNQNWMVRPFIAPKATADLGERRLADRPAASTADPFAGCIEVHSVAGASAGKQSYGGSGPAIDINMEELVPQDVALDSLRLKGIRLYASRYGSGYDPKKTMLDILVADKDAKTQWSHSFPFSDFGYRKKWIDLVIPDPPLISELLDQGKLTLGLNPHATQFKGIYFHYIKTTGNNGSARGIVPGKRYFDVSGRKWMIRVFLSKQP</sequence>
<name>A0A517X3N4_9PLAN</name>
<reference evidence="3 4" key="1">
    <citation type="submission" date="2019-03" db="EMBL/GenBank/DDBJ databases">
        <title>Deep-cultivation of Planctomycetes and their phenomic and genomic characterization uncovers novel biology.</title>
        <authorList>
            <person name="Wiegand S."/>
            <person name="Jogler M."/>
            <person name="Boedeker C."/>
            <person name="Pinto D."/>
            <person name="Vollmers J."/>
            <person name="Rivas-Marin E."/>
            <person name="Kohn T."/>
            <person name="Peeters S.H."/>
            <person name="Heuer A."/>
            <person name="Rast P."/>
            <person name="Oberbeckmann S."/>
            <person name="Bunk B."/>
            <person name="Jeske O."/>
            <person name="Meyerdierks A."/>
            <person name="Storesund J.E."/>
            <person name="Kallscheuer N."/>
            <person name="Luecker S."/>
            <person name="Lage O.M."/>
            <person name="Pohl T."/>
            <person name="Merkel B.J."/>
            <person name="Hornburger P."/>
            <person name="Mueller R.-W."/>
            <person name="Bruemmer F."/>
            <person name="Labrenz M."/>
            <person name="Spormann A.M."/>
            <person name="Op den Camp H."/>
            <person name="Overmann J."/>
            <person name="Amann R."/>
            <person name="Jetten M.S.M."/>
            <person name="Mascher T."/>
            <person name="Medema M.H."/>
            <person name="Devos D.P."/>
            <person name="Kaster A.-K."/>
            <person name="Ovreas L."/>
            <person name="Rohde M."/>
            <person name="Galperin M.Y."/>
            <person name="Jogler C."/>
        </authorList>
    </citation>
    <scope>NUCLEOTIDE SEQUENCE [LARGE SCALE GENOMIC DNA]</scope>
    <source>
        <strain evidence="3 4">V202</strain>
    </source>
</reference>